<dbReference type="AlphaFoldDB" id="A0A6J5GKE2"/>
<sequence>MNEAVEKGAHGSSAGPGGARASLSVGDALARTKLGGLVSYHFDGDSNPPQDEKRETYHRLAQAFYKTFP</sequence>
<dbReference type="EMBL" id="CADIKL010000038">
    <property type="protein sequence ID" value="CAB3802692.1"/>
    <property type="molecule type" value="Genomic_DNA"/>
</dbReference>
<proteinExistence type="predicted"/>
<evidence type="ECO:0000313" key="3">
    <source>
        <dbReference type="Proteomes" id="UP000494119"/>
    </source>
</evidence>
<keyword evidence="3" id="KW-1185">Reference proteome</keyword>
<accession>A0A6J5GKE2</accession>
<feature type="region of interest" description="Disordered" evidence="1">
    <location>
        <begin position="1"/>
        <end position="22"/>
    </location>
</feature>
<evidence type="ECO:0000313" key="2">
    <source>
        <dbReference type="EMBL" id="CAB3802692.1"/>
    </source>
</evidence>
<gene>
    <name evidence="2" type="ORF">LMG28688_05616</name>
</gene>
<name>A0A6J5GKE2_9BURK</name>
<dbReference type="Proteomes" id="UP000494119">
    <property type="component" value="Unassembled WGS sequence"/>
</dbReference>
<reference evidence="2 3" key="1">
    <citation type="submission" date="2020-04" db="EMBL/GenBank/DDBJ databases">
        <authorList>
            <person name="De Canck E."/>
        </authorList>
    </citation>
    <scope>NUCLEOTIDE SEQUENCE [LARGE SCALE GENOMIC DNA]</scope>
    <source>
        <strain evidence="2 3">LMG 28688</strain>
    </source>
</reference>
<evidence type="ECO:0000256" key="1">
    <source>
        <dbReference type="SAM" id="MobiDB-lite"/>
    </source>
</evidence>
<organism evidence="2 3">
    <name type="scientific">Paraburkholderia caffeinitolerans</name>
    <dbReference type="NCBI Taxonomy" id="1723730"/>
    <lineage>
        <taxon>Bacteria</taxon>
        <taxon>Pseudomonadati</taxon>
        <taxon>Pseudomonadota</taxon>
        <taxon>Betaproteobacteria</taxon>
        <taxon>Burkholderiales</taxon>
        <taxon>Burkholderiaceae</taxon>
        <taxon>Paraburkholderia</taxon>
    </lineage>
</organism>
<protein>
    <submittedName>
        <fullName evidence="2">Uncharacterized protein</fullName>
    </submittedName>
</protein>